<comment type="pathway">
    <text evidence="3">Lipid metabolism; sphingolipid metabolism.</text>
</comment>
<dbReference type="InterPro" id="IPR029130">
    <property type="entry name" value="Acid_ceramidase_N"/>
</dbReference>
<dbReference type="Pfam" id="PF02275">
    <property type="entry name" value="CBAH"/>
    <property type="match status" value="1"/>
</dbReference>
<evidence type="ECO:0000256" key="13">
    <source>
        <dbReference type="ARBA" id="ARBA00040588"/>
    </source>
</evidence>
<dbReference type="AlphaFoldDB" id="A0A6C0HUW8"/>
<dbReference type="GO" id="GO:0005576">
    <property type="term" value="C:extracellular region"/>
    <property type="evidence" value="ECO:0007669"/>
    <property type="project" value="UniProtKB-SubCell"/>
</dbReference>
<keyword evidence="8" id="KW-0746">Sphingolipid metabolism</keyword>
<dbReference type="GO" id="GO:0017064">
    <property type="term" value="F:fatty acid amide hydrolase activity"/>
    <property type="evidence" value="ECO:0007669"/>
    <property type="project" value="InterPro"/>
</dbReference>
<dbReference type="GO" id="GO:0006665">
    <property type="term" value="P:sphingolipid metabolic process"/>
    <property type="evidence" value="ECO:0007669"/>
    <property type="project" value="UniProtKB-KW"/>
</dbReference>
<protein>
    <recommendedName>
        <fullName evidence="13">Acid ceramidase</fullName>
    </recommendedName>
</protein>
<name>A0A6C0HUW8_9ZZZZ</name>
<evidence type="ECO:0000256" key="1">
    <source>
        <dbReference type="ARBA" id="ARBA00004371"/>
    </source>
</evidence>
<reference evidence="16" key="1">
    <citation type="journal article" date="2020" name="Nature">
        <title>Giant virus diversity and host interactions through global metagenomics.</title>
        <authorList>
            <person name="Schulz F."/>
            <person name="Roux S."/>
            <person name="Paez-Espino D."/>
            <person name="Jungbluth S."/>
            <person name="Walsh D.A."/>
            <person name="Denef V.J."/>
            <person name="McMahon K.D."/>
            <person name="Konstantinidis K.T."/>
            <person name="Eloe-Fadrosh E.A."/>
            <person name="Kyrpides N.C."/>
            <person name="Woyke T."/>
        </authorList>
    </citation>
    <scope>NUCLEOTIDE SEQUENCE</scope>
    <source>
        <strain evidence="16">GVMAG-M-3300023184-177</strain>
    </source>
</reference>
<sequence length="369" mass="42986">MLLILLLLFINNITGITGVCAHNMYSKESNINNNIIPEYIINLDLPPEERWAHIVPKYTESINSVIETAYEELPWAFSRIIKYLAKNYFDEIPNHMDEYGKEIIGISNYTGINLYEIVLYNIFYEVFSLCTSVIINNNDTIIHARNLDFGVFMEGVVPLLKDITVSLVFMKNNTVMYRAHSFAGFVGIFTGMKPYKYSITINQRFALNGGFLGIMKWFRTKTPIWNSFIVRQLLEGDYDYNYVVNKLSSVELVAPIYYIVGGLETTEGALITRDRYYNLHPVFLNTSKYIFQTNHDHWIEPFYFDDRTTHGKKFLNENSHTMENMELLLKTKPTINKITIVGSVMIPKYDYMYGYIQDCIEPCHSINFF</sequence>
<keyword evidence="7" id="KW-0378">Hydrolase</keyword>
<dbReference type="Gene3D" id="3.60.60.10">
    <property type="entry name" value="Penicillin V Acylase, Chain A"/>
    <property type="match status" value="1"/>
</dbReference>
<evidence type="ECO:0000256" key="12">
    <source>
        <dbReference type="ARBA" id="ARBA00023228"/>
    </source>
</evidence>
<dbReference type="GO" id="GO:0005764">
    <property type="term" value="C:lysosome"/>
    <property type="evidence" value="ECO:0007669"/>
    <property type="project" value="UniProtKB-SubCell"/>
</dbReference>
<dbReference type="InterPro" id="IPR016699">
    <property type="entry name" value="Acid_ceramidase-like"/>
</dbReference>
<evidence type="ECO:0000259" key="14">
    <source>
        <dbReference type="Pfam" id="PF02275"/>
    </source>
</evidence>
<keyword evidence="5" id="KW-0964">Secreted</keyword>
<evidence type="ECO:0000256" key="2">
    <source>
        <dbReference type="ARBA" id="ARBA00004613"/>
    </source>
</evidence>
<evidence type="ECO:0000256" key="6">
    <source>
        <dbReference type="ARBA" id="ARBA00022729"/>
    </source>
</evidence>
<feature type="domain" description="Acid ceramidase N-terminal" evidence="15">
    <location>
        <begin position="36"/>
        <end position="85"/>
    </location>
</feature>
<evidence type="ECO:0000256" key="4">
    <source>
        <dbReference type="ARBA" id="ARBA00004991"/>
    </source>
</evidence>
<comment type="pathway">
    <text evidence="4">Sphingolipid metabolism.</text>
</comment>
<evidence type="ECO:0000256" key="10">
    <source>
        <dbReference type="ARBA" id="ARBA00023157"/>
    </source>
</evidence>
<dbReference type="GO" id="GO:0006631">
    <property type="term" value="P:fatty acid metabolic process"/>
    <property type="evidence" value="ECO:0007669"/>
    <property type="project" value="InterPro"/>
</dbReference>
<dbReference type="EMBL" id="MN740017">
    <property type="protein sequence ID" value="QHT84359.1"/>
    <property type="molecule type" value="Genomic_DNA"/>
</dbReference>
<keyword evidence="12" id="KW-0458">Lysosome</keyword>
<evidence type="ECO:0000256" key="3">
    <source>
        <dbReference type="ARBA" id="ARBA00004760"/>
    </source>
</evidence>
<evidence type="ECO:0000256" key="5">
    <source>
        <dbReference type="ARBA" id="ARBA00022525"/>
    </source>
</evidence>
<keyword evidence="10" id="KW-1015">Disulfide bond</keyword>
<accession>A0A6C0HUW8</accession>
<feature type="domain" description="Choloylglycine hydrolase/NAAA C-terminal" evidence="14">
    <location>
        <begin position="130"/>
        <end position="262"/>
    </location>
</feature>
<organism evidence="16">
    <name type="scientific">viral metagenome</name>
    <dbReference type="NCBI Taxonomy" id="1070528"/>
    <lineage>
        <taxon>unclassified sequences</taxon>
        <taxon>metagenomes</taxon>
        <taxon>organismal metagenomes</taxon>
    </lineage>
</organism>
<evidence type="ECO:0000256" key="7">
    <source>
        <dbReference type="ARBA" id="ARBA00022801"/>
    </source>
</evidence>
<evidence type="ECO:0000256" key="9">
    <source>
        <dbReference type="ARBA" id="ARBA00023098"/>
    </source>
</evidence>
<comment type="subcellular location">
    <subcellularLocation>
        <location evidence="1">Lysosome</location>
    </subcellularLocation>
    <subcellularLocation>
        <location evidence="2">Secreted</location>
    </subcellularLocation>
</comment>
<proteinExistence type="predicted"/>
<dbReference type="PANTHER" id="PTHR28583">
    <property type="entry name" value="ACID AMIDASE"/>
    <property type="match status" value="1"/>
</dbReference>
<dbReference type="PIRSF" id="PIRSF017632">
    <property type="entry name" value="Acid_ceramidase-like"/>
    <property type="match status" value="1"/>
</dbReference>
<dbReference type="Pfam" id="PF15508">
    <property type="entry name" value="NAAA-beta"/>
    <property type="match status" value="1"/>
</dbReference>
<evidence type="ECO:0000256" key="11">
    <source>
        <dbReference type="ARBA" id="ARBA00023180"/>
    </source>
</evidence>
<evidence type="ECO:0000256" key="8">
    <source>
        <dbReference type="ARBA" id="ARBA00022919"/>
    </source>
</evidence>
<keyword evidence="11" id="KW-0325">Glycoprotein</keyword>
<dbReference type="GO" id="GO:0017040">
    <property type="term" value="F:N-acylsphingosine amidohydrolase activity"/>
    <property type="evidence" value="ECO:0007669"/>
    <property type="project" value="TreeGrafter"/>
</dbReference>
<dbReference type="PANTHER" id="PTHR28583:SF1">
    <property type="entry name" value="ACID CERAMIDASE"/>
    <property type="match status" value="1"/>
</dbReference>
<keyword evidence="9" id="KW-0443">Lipid metabolism</keyword>
<evidence type="ECO:0000313" key="16">
    <source>
        <dbReference type="EMBL" id="QHT84359.1"/>
    </source>
</evidence>
<keyword evidence="6" id="KW-0732">Signal</keyword>
<dbReference type="InterPro" id="IPR029132">
    <property type="entry name" value="CBAH/NAAA_C"/>
</dbReference>
<evidence type="ECO:0000259" key="15">
    <source>
        <dbReference type="Pfam" id="PF15508"/>
    </source>
</evidence>
<dbReference type="GO" id="GO:0016020">
    <property type="term" value="C:membrane"/>
    <property type="evidence" value="ECO:0007669"/>
    <property type="project" value="GOC"/>
</dbReference>